<evidence type="ECO:0008006" key="3">
    <source>
        <dbReference type="Google" id="ProtNLM"/>
    </source>
</evidence>
<comment type="caution">
    <text evidence="1">The sequence shown here is derived from an EMBL/GenBank/DDBJ whole genome shotgun (WGS) entry which is preliminary data.</text>
</comment>
<dbReference type="Gene3D" id="3.40.50.1110">
    <property type="entry name" value="SGNH hydrolase"/>
    <property type="match status" value="1"/>
</dbReference>
<proteinExistence type="predicted"/>
<accession>A0A840TZ63</accession>
<organism evidence="1 2">
    <name type="scientific">Rhabdobacter roseus</name>
    <dbReference type="NCBI Taxonomy" id="1655419"/>
    <lineage>
        <taxon>Bacteria</taxon>
        <taxon>Pseudomonadati</taxon>
        <taxon>Bacteroidota</taxon>
        <taxon>Cytophagia</taxon>
        <taxon>Cytophagales</taxon>
        <taxon>Cytophagaceae</taxon>
        <taxon>Rhabdobacter</taxon>
    </lineage>
</organism>
<dbReference type="Proteomes" id="UP000557307">
    <property type="component" value="Unassembled WGS sequence"/>
</dbReference>
<dbReference type="AlphaFoldDB" id="A0A840TZ63"/>
<name>A0A840TZ63_9BACT</name>
<evidence type="ECO:0000313" key="2">
    <source>
        <dbReference type="Proteomes" id="UP000557307"/>
    </source>
</evidence>
<dbReference type="EMBL" id="JACHGF010000004">
    <property type="protein sequence ID" value="MBB5285190.1"/>
    <property type="molecule type" value="Genomic_DNA"/>
</dbReference>
<sequence length="167" mass="19096">MVHLISQRIGDKWSGKVYIDHENVDMVYKKYGGNIKTASSFRNNLAGIIELAQHRDEKLLLLSYASYFPEGVALTGEEADMQHFAGCNYASPVSIWGEAEYVAKGIQVHNNELRKLVTQYHPFYLDLEKKMPREPSFFCDVCHLNEPGAQYFSRQLAEHIIDQGLLK</sequence>
<evidence type="ECO:0000313" key="1">
    <source>
        <dbReference type="EMBL" id="MBB5285190.1"/>
    </source>
</evidence>
<dbReference type="InterPro" id="IPR036514">
    <property type="entry name" value="SGNH_hydro_sf"/>
</dbReference>
<dbReference type="GO" id="GO:0016788">
    <property type="term" value="F:hydrolase activity, acting on ester bonds"/>
    <property type="evidence" value="ECO:0007669"/>
    <property type="project" value="UniProtKB-ARBA"/>
</dbReference>
<reference evidence="1 2" key="1">
    <citation type="submission" date="2020-08" db="EMBL/GenBank/DDBJ databases">
        <title>Genomic Encyclopedia of Type Strains, Phase IV (KMG-IV): sequencing the most valuable type-strain genomes for metagenomic binning, comparative biology and taxonomic classification.</title>
        <authorList>
            <person name="Goeker M."/>
        </authorList>
    </citation>
    <scope>NUCLEOTIDE SEQUENCE [LARGE SCALE GENOMIC DNA]</scope>
    <source>
        <strain evidence="1 2">DSM 105074</strain>
    </source>
</reference>
<gene>
    <name evidence="1" type="ORF">HNQ92_003338</name>
</gene>
<protein>
    <recommendedName>
        <fullName evidence="3">SGNH/GDSL hydrolase family protein</fullName>
    </recommendedName>
</protein>
<keyword evidence="2" id="KW-1185">Reference proteome</keyword>
<dbReference type="SUPFAM" id="SSF52266">
    <property type="entry name" value="SGNH hydrolase"/>
    <property type="match status" value="1"/>
</dbReference>